<protein>
    <submittedName>
        <fullName evidence="2">Uncharacterized protein</fullName>
    </submittedName>
</protein>
<feature type="transmembrane region" description="Helical" evidence="1">
    <location>
        <begin position="67"/>
        <end position="85"/>
    </location>
</feature>
<name>A0AAW2FYG2_9HYME</name>
<feature type="transmembrane region" description="Helical" evidence="1">
    <location>
        <begin position="33"/>
        <end position="55"/>
    </location>
</feature>
<evidence type="ECO:0000256" key="1">
    <source>
        <dbReference type="SAM" id="Phobius"/>
    </source>
</evidence>
<feature type="transmembrane region" description="Helical" evidence="1">
    <location>
        <begin position="157"/>
        <end position="177"/>
    </location>
</feature>
<evidence type="ECO:0000313" key="2">
    <source>
        <dbReference type="EMBL" id="KAL0120468.1"/>
    </source>
</evidence>
<evidence type="ECO:0000313" key="3">
    <source>
        <dbReference type="Proteomes" id="UP001430953"/>
    </source>
</evidence>
<comment type="caution">
    <text evidence="2">The sequence shown here is derived from an EMBL/GenBank/DDBJ whole genome shotgun (WGS) entry which is preliminary data.</text>
</comment>
<keyword evidence="1" id="KW-1133">Transmembrane helix</keyword>
<keyword evidence="1" id="KW-0812">Transmembrane</keyword>
<keyword evidence="3" id="KW-1185">Reference proteome</keyword>
<proteinExistence type="predicted"/>
<dbReference type="EMBL" id="JADYXP020000007">
    <property type="protein sequence ID" value="KAL0120468.1"/>
    <property type="molecule type" value="Genomic_DNA"/>
</dbReference>
<dbReference type="AlphaFoldDB" id="A0AAW2FYG2"/>
<organism evidence="2 3">
    <name type="scientific">Cardiocondyla obscurior</name>
    <dbReference type="NCBI Taxonomy" id="286306"/>
    <lineage>
        <taxon>Eukaryota</taxon>
        <taxon>Metazoa</taxon>
        <taxon>Ecdysozoa</taxon>
        <taxon>Arthropoda</taxon>
        <taxon>Hexapoda</taxon>
        <taxon>Insecta</taxon>
        <taxon>Pterygota</taxon>
        <taxon>Neoptera</taxon>
        <taxon>Endopterygota</taxon>
        <taxon>Hymenoptera</taxon>
        <taxon>Apocrita</taxon>
        <taxon>Aculeata</taxon>
        <taxon>Formicoidea</taxon>
        <taxon>Formicidae</taxon>
        <taxon>Myrmicinae</taxon>
        <taxon>Cardiocondyla</taxon>
    </lineage>
</organism>
<gene>
    <name evidence="2" type="ORF">PUN28_008294</name>
</gene>
<keyword evidence="1" id="KW-0472">Membrane</keyword>
<dbReference type="Proteomes" id="UP001430953">
    <property type="component" value="Unassembled WGS sequence"/>
</dbReference>
<reference evidence="2 3" key="1">
    <citation type="submission" date="2023-03" db="EMBL/GenBank/DDBJ databases">
        <title>High recombination rates correlate with genetic variation in Cardiocondyla obscurior ants.</title>
        <authorList>
            <person name="Errbii M."/>
        </authorList>
    </citation>
    <scope>NUCLEOTIDE SEQUENCE [LARGE SCALE GENOMIC DNA]</scope>
    <source>
        <strain evidence="2">Alpha-2009</strain>
        <tissue evidence="2">Whole body</tissue>
    </source>
</reference>
<accession>A0AAW2FYG2</accession>
<sequence length="178" mass="20841">MVDTIEKALSPLSVVALILGFGILSYPRNYWRFGFSIFYTLIVWCLYFCAFHFMISAFSPKRIFNSHLTLFTLNINFLVTVISVINTISRYQVYIFLSIFYYCFDIGIKQNEWYINTVLNIKHHFKYYTCTEIDNIHNTKCIQCALQKYLRKSILRISEILSTAVLVNICSFAAIIIS</sequence>
<feature type="transmembrane region" description="Helical" evidence="1">
    <location>
        <begin position="9"/>
        <end position="27"/>
    </location>
</feature>